<dbReference type="Proteomes" id="UP001225034">
    <property type="component" value="Unassembled WGS sequence"/>
</dbReference>
<evidence type="ECO:0000313" key="2">
    <source>
        <dbReference type="EMBL" id="MDQ0208366.1"/>
    </source>
</evidence>
<sequence length="30" mass="3090">MRGSLGIKVLSATFIIGVISILFVAANVQA</sequence>
<organism evidence="2 3">
    <name type="scientific">Alkalicoccobacillus murimartini</name>
    <dbReference type="NCBI Taxonomy" id="171685"/>
    <lineage>
        <taxon>Bacteria</taxon>
        <taxon>Bacillati</taxon>
        <taxon>Bacillota</taxon>
        <taxon>Bacilli</taxon>
        <taxon>Bacillales</taxon>
        <taxon>Bacillaceae</taxon>
        <taxon>Alkalicoccobacillus</taxon>
    </lineage>
</organism>
<keyword evidence="1" id="KW-1133">Transmembrane helix</keyword>
<reference evidence="2 3" key="1">
    <citation type="submission" date="2023-07" db="EMBL/GenBank/DDBJ databases">
        <title>Genomic Encyclopedia of Type Strains, Phase IV (KMG-IV): sequencing the most valuable type-strain genomes for metagenomic binning, comparative biology and taxonomic classification.</title>
        <authorList>
            <person name="Goeker M."/>
        </authorList>
    </citation>
    <scope>NUCLEOTIDE SEQUENCE [LARGE SCALE GENOMIC DNA]</scope>
    <source>
        <strain evidence="2 3">DSM 19154</strain>
    </source>
</reference>
<keyword evidence="3" id="KW-1185">Reference proteome</keyword>
<evidence type="ECO:0000313" key="3">
    <source>
        <dbReference type="Proteomes" id="UP001225034"/>
    </source>
</evidence>
<feature type="transmembrane region" description="Helical" evidence="1">
    <location>
        <begin position="7"/>
        <end position="28"/>
    </location>
</feature>
<accession>A0ABT9YLK1</accession>
<gene>
    <name evidence="2" type="ORF">J2S05_003177</name>
</gene>
<proteinExistence type="predicted"/>
<dbReference type="EMBL" id="JAUSUA010000005">
    <property type="protein sequence ID" value="MDQ0208366.1"/>
    <property type="molecule type" value="Genomic_DNA"/>
</dbReference>
<protein>
    <submittedName>
        <fullName evidence="2">Uncharacterized protein</fullName>
    </submittedName>
</protein>
<name>A0ABT9YLK1_9BACI</name>
<evidence type="ECO:0000256" key="1">
    <source>
        <dbReference type="SAM" id="Phobius"/>
    </source>
</evidence>
<keyword evidence="1" id="KW-0472">Membrane</keyword>
<keyword evidence="1" id="KW-0812">Transmembrane</keyword>
<comment type="caution">
    <text evidence="2">The sequence shown here is derived from an EMBL/GenBank/DDBJ whole genome shotgun (WGS) entry which is preliminary data.</text>
</comment>